<name>A0ABQ9JZG5_9CUCU</name>
<evidence type="ECO:0000313" key="3">
    <source>
        <dbReference type="Proteomes" id="UP001162164"/>
    </source>
</evidence>
<evidence type="ECO:0000259" key="1">
    <source>
        <dbReference type="Pfam" id="PF00780"/>
    </source>
</evidence>
<sequence length="234" mass="27099">MPTKEPDHYTYYSTDSVKKCLNFLSNHRLLLSDYRVSTSWRARIWPPLQKKASQGMGFAHSLLLEYPDYHIYQWIRANWFHSDELQDMDGTATVVPRRENLNIVSVAQLDKDSILICYDNIIRIVTPQGKPKINKKQISELRFDFKIDSLICLPDSILAFHKHGVQGRSLKKGEITQEISDTSRTYKLLGSDKVVMLESGLKTQNRLYCKILSLLTRNGDLKKLKVTISQLRKL</sequence>
<comment type="caution">
    <text evidence="2">The sequence shown here is derived from an EMBL/GenBank/DDBJ whole genome shotgun (WGS) entry which is preliminary data.</text>
</comment>
<feature type="domain" description="CNH" evidence="1">
    <location>
        <begin position="87"/>
        <end position="186"/>
    </location>
</feature>
<evidence type="ECO:0000313" key="2">
    <source>
        <dbReference type="EMBL" id="KAJ8982748.1"/>
    </source>
</evidence>
<gene>
    <name evidence="2" type="ORF">NQ317_014046</name>
</gene>
<dbReference type="Proteomes" id="UP001162164">
    <property type="component" value="Unassembled WGS sequence"/>
</dbReference>
<dbReference type="InterPro" id="IPR001180">
    <property type="entry name" value="CNH_dom"/>
</dbReference>
<dbReference type="EMBL" id="JAPWTJ010000109">
    <property type="protein sequence ID" value="KAJ8982748.1"/>
    <property type="molecule type" value="Genomic_DNA"/>
</dbReference>
<proteinExistence type="predicted"/>
<dbReference type="Pfam" id="PF00780">
    <property type="entry name" value="CNH"/>
    <property type="match status" value="1"/>
</dbReference>
<organism evidence="2 3">
    <name type="scientific">Molorchus minor</name>
    <dbReference type="NCBI Taxonomy" id="1323400"/>
    <lineage>
        <taxon>Eukaryota</taxon>
        <taxon>Metazoa</taxon>
        <taxon>Ecdysozoa</taxon>
        <taxon>Arthropoda</taxon>
        <taxon>Hexapoda</taxon>
        <taxon>Insecta</taxon>
        <taxon>Pterygota</taxon>
        <taxon>Neoptera</taxon>
        <taxon>Endopterygota</taxon>
        <taxon>Coleoptera</taxon>
        <taxon>Polyphaga</taxon>
        <taxon>Cucujiformia</taxon>
        <taxon>Chrysomeloidea</taxon>
        <taxon>Cerambycidae</taxon>
        <taxon>Lamiinae</taxon>
        <taxon>Monochamini</taxon>
        <taxon>Molorchus</taxon>
    </lineage>
</organism>
<accession>A0ABQ9JZG5</accession>
<keyword evidence="3" id="KW-1185">Reference proteome</keyword>
<reference evidence="2" key="1">
    <citation type="journal article" date="2023" name="Insect Mol. Biol.">
        <title>Genome sequencing provides insights into the evolution of gene families encoding plant cell wall-degrading enzymes in longhorned beetles.</title>
        <authorList>
            <person name="Shin N.R."/>
            <person name="Okamura Y."/>
            <person name="Kirsch R."/>
            <person name="Pauchet Y."/>
        </authorList>
    </citation>
    <scope>NUCLEOTIDE SEQUENCE</scope>
    <source>
        <strain evidence="2">MMC_N1</strain>
    </source>
</reference>
<protein>
    <recommendedName>
        <fullName evidence="1">CNH domain-containing protein</fullName>
    </recommendedName>
</protein>